<evidence type="ECO:0000259" key="1">
    <source>
        <dbReference type="Pfam" id="PF22685"/>
    </source>
</evidence>
<dbReference type="PROSITE" id="PS51257">
    <property type="entry name" value="PROKAR_LIPOPROTEIN"/>
    <property type="match status" value="1"/>
</dbReference>
<organism evidence="2 3">
    <name type="scientific">Paramarasmius palmivorus</name>
    <dbReference type="NCBI Taxonomy" id="297713"/>
    <lineage>
        <taxon>Eukaryota</taxon>
        <taxon>Fungi</taxon>
        <taxon>Dikarya</taxon>
        <taxon>Basidiomycota</taxon>
        <taxon>Agaricomycotina</taxon>
        <taxon>Agaricomycetes</taxon>
        <taxon>Agaricomycetidae</taxon>
        <taxon>Agaricales</taxon>
        <taxon>Marasmiineae</taxon>
        <taxon>Marasmiaceae</taxon>
        <taxon>Paramarasmius</taxon>
    </lineage>
</organism>
<gene>
    <name evidence="2" type="primary">GAL80_6</name>
    <name evidence="2" type="ORF">VNI00_011831</name>
</gene>
<protein>
    <submittedName>
        <fullName evidence="2">Transcription regulator gal80</fullName>
    </submittedName>
</protein>
<comment type="caution">
    <text evidence="2">The sequence shown here is derived from an EMBL/GenBank/DDBJ whole genome shotgun (WGS) entry which is preliminary data.</text>
</comment>
<accession>A0AAW0CAE5</accession>
<evidence type="ECO:0000313" key="2">
    <source>
        <dbReference type="EMBL" id="KAK7035538.1"/>
    </source>
</evidence>
<sequence length="230" mass="25248">MYVQKIKEILDSGDLGHILATSLVVSCYPDARGPIAFEFFNYAIDPSNGSTMLDIDGGHLIDVLHYLFGPIASVTGHLTNQYPIYQPIDHISGKPTGEPQPQSDIHQIIFGVQFANKDGTVLSVNIRNVLSGHGAGLFWVIDGEKGTLKIRADGMKGQSFMRAQPELSLNGEKVEVAADTEAERCARYWNMFSEGAEGEYATMENALQTKKVVDAIFRSNLNNEGRKVDL</sequence>
<dbReference type="AlphaFoldDB" id="A0AAW0CAE5"/>
<dbReference type="EMBL" id="JAYKXP010000052">
    <property type="protein sequence ID" value="KAK7035538.1"/>
    <property type="molecule type" value="Genomic_DNA"/>
</dbReference>
<reference evidence="2 3" key="1">
    <citation type="submission" date="2024-01" db="EMBL/GenBank/DDBJ databases">
        <title>A draft genome for a cacao thread blight-causing isolate of Paramarasmius palmivorus.</title>
        <authorList>
            <person name="Baruah I.K."/>
            <person name="Bukari Y."/>
            <person name="Amoako-Attah I."/>
            <person name="Meinhardt L.W."/>
            <person name="Bailey B.A."/>
            <person name="Cohen S.P."/>
        </authorList>
    </citation>
    <scope>NUCLEOTIDE SEQUENCE [LARGE SCALE GENOMIC DNA]</scope>
    <source>
        <strain evidence="2 3">GH-12</strain>
    </source>
</reference>
<dbReference type="Pfam" id="PF22685">
    <property type="entry name" value="Gal80p_C-like"/>
    <property type="match status" value="1"/>
</dbReference>
<dbReference type="InterPro" id="IPR055080">
    <property type="entry name" value="Gal80p-like_C"/>
</dbReference>
<dbReference type="SUPFAM" id="SSF55347">
    <property type="entry name" value="Glyceraldehyde-3-phosphate dehydrogenase-like, C-terminal domain"/>
    <property type="match status" value="1"/>
</dbReference>
<dbReference type="Gene3D" id="3.30.360.10">
    <property type="entry name" value="Dihydrodipicolinate Reductase, domain 2"/>
    <property type="match status" value="1"/>
</dbReference>
<keyword evidence="3" id="KW-1185">Reference proteome</keyword>
<evidence type="ECO:0000313" key="3">
    <source>
        <dbReference type="Proteomes" id="UP001383192"/>
    </source>
</evidence>
<dbReference type="Proteomes" id="UP001383192">
    <property type="component" value="Unassembled WGS sequence"/>
</dbReference>
<feature type="domain" description="Gal80p-like C-terminal" evidence="1">
    <location>
        <begin position="2"/>
        <end position="151"/>
    </location>
</feature>
<proteinExistence type="predicted"/>
<name>A0AAW0CAE5_9AGAR</name>